<comment type="subcellular location">
    <subcellularLocation>
        <location evidence="1">Nucleus</location>
    </subcellularLocation>
</comment>
<keyword evidence="5" id="KW-0539">Nucleus</keyword>
<keyword evidence="8" id="KW-1185">Reference proteome</keyword>
<evidence type="ECO:0000313" key="8">
    <source>
        <dbReference type="Proteomes" id="UP000019335"/>
    </source>
</evidence>
<evidence type="ECO:0000256" key="6">
    <source>
        <dbReference type="SAM" id="MobiDB-lite"/>
    </source>
</evidence>
<evidence type="ECO:0000313" key="7">
    <source>
        <dbReference type="EMBL" id="EWM28047.1"/>
    </source>
</evidence>
<comment type="caution">
    <text evidence="7">The sequence shown here is derived from an EMBL/GenBank/DDBJ whole genome shotgun (WGS) entry which is preliminary data.</text>
</comment>
<sequence>MASPLMGGGGGLSPIMRSNAGPPAGHMEGGTGGPSAETLRFVASIKLTNVVATVNLDCKPDLKSIALGARNAEYNPRRFPAVIMHIKEPKSAALIFSSGKMVVTGTRSETDSLQAAHKYTTIMKRLKCAANCTEFRVQNMTASCDIGFPIRLEGLVMDQPRFCSYEPELFPGLVYRMYNPKIVLLIFVSGRIIITGAKTRRDMDAALEKLHPILLEYRKMPAAPSSVPVKEGAMSAGGGGRGGVGKRKR</sequence>
<dbReference type="OrthoDB" id="2127950at2759"/>
<keyword evidence="3" id="KW-0238">DNA-binding</keyword>
<dbReference type="InterPro" id="IPR012295">
    <property type="entry name" value="TBP_dom_sf"/>
</dbReference>
<keyword evidence="4" id="KW-0804">Transcription</keyword>
<dbReference type="GO" id="GO:0006352">
    <property type="term" value="P:DNA-templated transcription initiation"/>
    <property type="evidence" value="ECO:0007669"/>
    <property type="project" value="InterPro"/>
</dbReference>
<dbReference type="FunFam" id="3.30.310.10:FF:000002">
    <property type="entry name" value="TATA-box-binding protein 2"/>
    <property type="match status" value="1"/>
</dbReference>
<proteinExistence type="inferred from homology"/>
<reference evidence="7 8" key="1">
    <citation type="journal article" date="2014" name="Mol. Plant">
        <title>Chromosome Scale Genome Assembly and Transcriptome Profiling of Nannochloropsis gaditana in Nitrogen Depletion.</title>
        <authorList>
            <person name="Corteggiani Carpinelli E."/>
            <person name="Telatin A."/>
            <person name="Vitulo N."/>
            <person name="Forcato C."/>
            <person name="D'Angelo M."/>
            <person name="Schiavon R."/>
            <person name="Vezzi A."/>
            <person name="Giacometti G.M."/>
            <person name="Morosinotto T."/>
            <person name="Valle G."/>
        </authorList>
    </citation>
    <scope>NUCLEOTIDE SEQUENCE [LARGE SCALE GENOMIC DNA]</scope>
    <source>
        <strain evidence="7 8">B-31</strain>
    </source>
</reference>
<evidence type="ECO:0000256" key="1">
    <source>
        <dbReference type="ARBA" id="ARBA00004123"/>
    </source>
</evidence>
<dbReference type="GO" id="GO:0005634">
    <property type="term" value="C:nucleus"/>
    <property type="evidence" value="ECO:0007669"/>
    <property type="project" value="UniProtKB-SubCell"/>
</dbReference>
<name>W7TPR7_9STRA</name>
<dbReference type="Gene3D" id="3.30.310.10">
    <property type="entry name" value="TATA-Binding Protein"/>
    <property type="match status" value="2"/>
</dbReference>
<gene>
    <name evidence="7" type="ORF">Naga_100044g16</name>
</gene>
<dbReference type="SUPFAM" id="SSF55945">
    <property type="entry name" value="TATA-box binding protein-like"/>
    <property type="match status" value="2"/>
</dbReference>
<feature type="region of interest" description="Disordered" evidence="6">
    <location>
        <begin position="226"/>
        <end position="249"/>
    </location>
</feature>
<dbReference type="EMBL" id="AZIL01000355">
    <property type="protein sequence ID" value="EWM28047.1"/>
    <property type="molecule type" value="Genomic_DNA"/>
</dbReference>
<evidence type="ECO:0000256" key="2">
    <source>
        <dbReference type="ARBA" id="ARBA00005560"/>
    </source>
</evidence>
<protein>
    <submittedName>
        <fullName evidence="7">Tata-box binding protein</fullName>
    </submittedName>
</protein>
<feature type="compositionally biased region" description="Gly residues" evidence="6">
    <location>
        <begin position="1"/>
        <end position="12"/>
    </location>
</feature>
<evidence type="ECO:0000256" key="5">
    <source>
        <dbReference type="ARBA" id="ARBA00023242"/>
    </source>
</evidence>
<dbReference type="Proteomes" id="UP000019335">
    <property type="component" value="Chromosome 5"/>
</dbReference>
<evidence type="ECO:0000256" key="3">
    <source>
        <dbReference type="ARBA" id="ARBA00023125"/>
    </source>
</evidence>
<dbReference type="AlphaFoldDB" id="W7TPR7"/>
<dbReference type="Pfam" id="PF00352">
    <property type="entry name" value="TBP"/>
    <property type="match status" value="2"/>
</dbReference>
<dbReference type="GO" id="GO:0003677">
    <property type="term" value="F:DNA binding"/>
    <property type="evidence" value="ECO:0007669"/>
    <property type="project" value="UniProtKB-KW"/>
</dbReference>
<dbReference type="PRINTS" id="PR00686">
    <property type="entry name" value="TIFACTORIID"/>
</dbReference>
<dbReference type="InterPro" id="IPR000814">
    <property type="entry name" value="TBP"/>
</dbReference>
<dbReference type="CDD" id="cd04516">
    <property type="entry name" value="TBP_eukaryotes"/>
    <property type="match status" value="1"/>
</dbReference>
<comment type="similarity">
    <text evidence="2">Belongs to the TBP family.</text>
</comment>
<dbReference type="PANTHER" id="PTHR10126">
    <property type="entry name" value="TATA-BOX BINDING PROTEIN"/>
    <property type="match status" value="1"/>
</dbReference>
<dbReference type="InterPro" id="IPR030491">
    <property type="entry name" value="TBP_CS"/>
</dbReference>
<dbReference type="PROSITE" id="PS00351">
    <property type="entry name" value="TFIID"/>
    <property type="match status" value="1"/>
</dbReference>
<feature type="region of interest" description="Disordered" evidence="6">
    <location>
        <begin position="1"/>
        <end position="33"/>
    </location>
</feature>
<dbReference type="HAMAP" id="MF_00408">
    <property type="entry name" value="TATA_bind_prot_arch"/>
    <property type="match status" value="1"/>
</dbReference>
<accession>W7TPR7</accession>
<organism evidence="7 8">
    <name type="scientific">Nannochloropsis gaditana</name>
    <dbReference type="NCBI Taxonomy" id="72520"/>
    <lineage>
        <taxon>Eukaryota</taxon>
        <taxon>Sar</taxon>
        <taxon>Stramenopiles</taxon>
        <taxon>Ochrophyta</taxon>
        <taxon>Eustigmatophyceae</taxon>
        <taxon>Eustigmatales</taxon>
        <taxon>Monodopsidaceae</taxon>
        <taxon>Nannochloropsis</taxon>
    </lineage>
</organism>
<evidence type="ECO:0000256" key="4">
    <source>
        <dbReference type="ARBA" id="ARBA00023163"/>
    </source>
</evidence>
<dbReference type="InterPro" id="IPR033710">
    <property type="entry name" value="TBP_eukaryotic"/>
</dbReference>